<keyword evidence="1" id="KW-0732">Signal</keyword>
<dbReference type="EMBL" id="FNAE01000007">
    <property type="protein sequence ID" value="SDF37253.1"/>
    <property type="molecule type" value="Genomic_DNA"/>
</dbReference>
<dbReference type="PROSITE" id="PS51257">
    <property type="entry name" value="PROKAR_LIPOPROTEIN"/>
    <property type="match status" value="1"/>
</dbReference>
<gene>
    <name evidence="3" type="ORF">SAMN05216575_107165</name>
    <name evidence="2" type="ORF">SIM71_21940</name>
</gene>
<evidence type="ECO:0008006" key="6">
    <source>
        <dbReference type="Google" id="ProtNLM"/>
    </source>
</evidence>
<dbReference type="Proteomes" id="UP000182413">
    <property type="component" value="Unassembled WGS sequence"/>
</dbReference>
<evidence type="ECO:0000313" key="2">
    <source>
        <dbReference type="EMBL" id="MDX5994733.1"/>
    </source>
</evidence>
<feature type="chain" id="PRO_5010303335" description="Lipoprotein" evidence="1">
    <location>
        <begin position="21"/>
        <end position="171"/>
    </location>
</feature>
<proteinExistence type="predicted"/>
<organism evidence="3 4">
    <name type="scientific">Ectopseudomonas alcaliphila</name>
    <dbReference type="NCBI Taxonomy" id="101564"/>
    <lineage>
        <taxon>Bacteria</taxon>
        <taxon>Pseudomonadati</taxon>
        <taxon>Pseudomonadota</taxon>
        <taxon>Gammaproteobacteria</taxon>
        <taxon>Pseudomonadales</taxon>
        <taxon>Pseudomonadaceae</taxon>
        <taxon>Ectopseudomonas</taxon>
    </lineage>
</organism>
<evidence type="ECO:0000313" key="3">
    <source>
        <dbReference type="EMBL" id="SDF37253.1"/>
    </source>
</evidence>
<feature type="signal peptide" evidence="1">
    <location>
        <begin position="1"/>
        <end position="20"/>
    </location>
</feature>
<evidence type="ECO:0000313" key="5">
    <source>
        <dbReference type="Proteomes" id="UP001278050"/>
    </source>
</evidence>
<evidence type="ECO:0000313" key="4">
    <source>
        <dbReference type="Proteomes" id="UP000182413"/>
    </source>
</evidence>
<dbReference type="Proteomes" id="UP001278050">
    <property type="component" value="Unassembled WGS sequence"/>
</dbReference>
<dbReference type="OrthoDB" id="6942359at2"/>
<accession>A0A1G7KJ10</accession>
<reference evidence="2 5" key="2">
    <citation type="submission" date="2023-11" db="EMBL/GenBank/DDBJ databases">
        <title>MicrobeMod: A computational toolkit for identifying prokaryotic methylation and restriction-modification with nanopore sequencing.</title>
        <authorList>
            <person name="Crits-Christoph A."/>
            <person name="Kang S.C."/>
            <person name="Lee H."/>
            <person name="Ostrov N."/>
        </authorList>
    </citation>
    <scope>NUCLEOTIDE SEQUENCE [LARGE SCALE GENOMIC DNA]</scope>
    <source>
        <strain evidence="2 5">ATCC BAA-571</strain>
    </source>
</reference>
<sequence>MKVRCTLVLFAALALGGCSSTLPPLKHQQPEAFEPVGLRVALPTFRRSDRSNDEIVQRLKESGSFSWLDDGISRNGYSLLITEPGGKRANAALVTLGAMTLLTLPLPYSYEQNLRGTVFKDGVPLKTYQYQRQGWSVLAWYVPAPFKPNTRDMLDELLGDIDREQTIPKQR</sequence>
<reference evidence="3 4" key="1">
    <citation type="submission" date="2016-10" db="EMBL/GenBank/DDBJ databases">
        <authorList>
            <person name="de Groot N.N."/>
        </authorList>
    </citation>
    <scope>NUCLEOTIDE SEQUENCE [LARGE SCALE GENOMIC DNA]</scope>
    <source>
        <strain evidence="3 4">JCM 10630</strain>
    </source>
</reference>
<dbReference type="EMBL" id="JAWXXP010000001">
    <property type="protein sequence ID" value="MDX5994733.1"/>
    <property type="molecule type" value="Genomic_DNA"/>
</dbReference>
<protein>
    <recommendedName>
        <fullName evidence="6">Lipoprotein</fullName>
    </recommendedName>
</protein>
<dbReference type="RefSeq" id="WP_074681047.1">
    <property type="nucleotide sequence ID" value="NZ_CBCSET010000002.1"/>
</dbReference>
<keyword evidence="5" id="KW-1185">Reference proteome</keyword>
<dbReference type="AlphaFoldDB" id="A0A1G7KJ10"/>
<evidence type="ECO:0000256" key="1">
    <source>
        <dbReference type="SAM" id="SignalP"/>
    </source>
</evidence>
<name>A0A1G7KJ10_9GAMM</name>